<dbReference type="InterPro" id="IPR012337">
    <property type="entry name" value="RNaseH-like_sf"/>
</dbReference>
<dbReference type="CDD" id="cd06133">
    <property type="entry name" value="ERI-1_3'hExo_like"/>
    <property type="match status" value="1"/>
</dbReference>
<dbReference type="InterPro" id="IPR036397">
    <property type="entry name" value="RNaseH_sf"/>
</dbReference>
<organism evidence="5 6">
    <name type="scientific">Steinernema glaseri</name>
    <dbReference type="NCBI Taxonomy" id="37863"/>
    <lineage>
        <taxon>Eukaryota</taxon>
        <taxon>Metazoa</taxon>
        <taxon>Ecdysozoa</taxon>
        <taxon>Nematoda</taxon>
        <taxon>Chromadorea</taxon>
        <taxon>Rhabditida</taxon>
        <taxon>Tylenchina</taxon>
        <taxon>Panagrolaimomorpha</taxon>
        <taxon>Strongyloidoidea</taxon>
        <taxon>Steinernematidae</taxon>
        <taxon>Steinernema</taxon>
    </lineage>
</organism>
<keyword evidence="1" id="KW-0540">Nuclease</keyword>
<dbReference type="Gene3D" id="3.30.420.10">
    <property type="entry name" value="Ribonuclease H-like superfamily/Ribonuclease H"/>
    <property type="match status" value="1"/>
</dbReference>
<protein>
    <submittedName>
        <fullName evidence="6">Exonuclease domain-containing protein</fullName>
    </submittedName>
</protein>
<dbReference type="PANTHER" id="PTHR23044">
    <property type="entry name" value="3'-5' EXONUCLEASE ERI1-RELATED"/>
    <property type="match status" value="1"/>
</dbReference>
<evidence type="ECO:0000259" key="4">
    <source>
        <dbReference type="SMART" id="SM00479"/>
    </source>
</evidence>
<reference evidence="6" key="1">
    <citation type="submission" date="2016-11" db="UniProtKB">
        <authorList>
            <consortium name="WormBaseParasite"/>
        </authorList>
    </citation>
    <scope>IDENTIFICATION</scope>
</reference>
<evidence type="ECO:0000256" key="1">
    <source>
        <dbReference type="ARBA" id="ARBA00022722"/>
    </source>
</evidence>
<dbReference type="SMART" id="SM00479">
    <property type="entry name" value="EXOIII"/>
    <property type="match status" value="1"/>
</dbReference>
<evidence type="ECO:0000256" key="3">
    <source>
        <dbReference type="ARBA" id="ARBA00022839"/>
    </source>
</evidence>
<dbReference type="Pfam" id="PF00929">
    <property type="entry name" value="RNase_T"/>
    <property type="match status" value="1"/>
</dbReference>
<dbReference type="Proteomes" id="UP000095287">
    <property type="component" value="Unplaced"/>
</dbReference>
<sequence>MTYHRKDFNCQRTWYPARGTKTSSRMTDFRFLVVVDLEANCVENGRIEPLQETIEFSAVLFDMRKTQGVDQFQEYVRPEVVRRITPFCTKLTGITQDDVAEALSFKEVIEEFDNWLQKHGLVDSFCAPTHIPWAIATIGEWDLRTLLKNQANYHNIRLPYYYEHWVNLKLIFRDQLLYYPYSMATMMKDLGIIKIGKFHSGIDDATNTCQIVRKLVKKGADFQITSNLQGRFPSYQGATADQWQNSEGKLFPGQPPKMYSPERSPNPIYLKAAMKNDIYAYNTSLYIPNAAQHLG</sequence>
<keyword evidence="5" id="KW-1185">Reference proteome</keyword>
<dbReference type="GO" id="GO:0000175">
    <property type="term" value="F:3'-5'-RNA exonuclease activity"/>
    <property type="evidence" value="ECO:0007669"/>
    <property type="project" value="InterPro"/>
</dbReference>
<evidence type="ECO:0000256" key="2">
    <source>
        <dbReference type="ARBA" id="ARBA00022801"/>
    </source>
</evidence>
<dbReference type="PANTHER" id="PTHR23044:SF61">
    <property type="entry name" value="3'-5' EXORIBONUCLEASE 1-RELATED"/>
    <property type="match status" value="1"/>
</dbReference>
<evidence type="ECO:0000313" key="5">
    <source>
        <dbReference type="Proteomes" id="UP000095287"/>
    </source>
</evidence>
<dbReference type="InterPro" id="IPR013520">
    <property type="entry name" value="Ribonucl_H"/>
</dbReference>
<dbReference type="SUPFAM" id="SSF53098">
    <property type="entry name" value="Ribonuclease H-like"/>
    <property type="match status" value="1"/>
</dbReference>
<name>A0A1I7Y7W2_9BILA</name>
<dbReference type="InterPro" id="IPR047201">
    <property type="entry name" value="ERI-1_3'hExo-like"/>
</dbReference>
<feature type="domain" description="Exonuclease" evidence="4">
    <location>
        <begin position="31"/>
        <end position="221"/>
    </location>
</feature>
<keyword evidence="3" id="KW-0269">Exonuclease</keyword>
<dbReference type="InterPro" id="IPR051274">
    <property type="entry name" value="3-5_Exoribonuclease"/>
</dbReference>
<dbReference type="WBParaSite" id="L893_g13575.t1">
    <property type="protein sequence ID" value="L893_g13575.t1"/>
    <property type="gene ID" value="L893_g13575"/>
</dbReference>
<evidence type="ECO:0000313" key="6">
    <source>
        <dbReference type="WBParaSite" id="L893_g13575.t1"/>
    </source>
</evidence>
<accession>A0A1I7Y7W2</accession>
<keyword evidence="2" id="KW-0378">Hydrolase</keyword>
<dbReference type="AlphaFoldDB" id="A0A1I7Y7W2"/>
<proteinExistence type="predicted"/>
<dbReference type="GO" id="GO:0003676">
    <property type="term" value="F:nucleic acid binding"/>
    <property type="evidence" value="ECO:0007669"/>
    <property type="project" value="InterPro"/>
</dbReference>